<evidence type="ECO:0000313" key="2">
    <source>
        <dbReference type="EMBL" id="MBB5637445.1"/>
    </source>
</evidence>
<keyword evidence="1" id="KW-0812">Transmembrane</keyword>
<gene>
    <name evidence="2" type="ORF">HDE68_003360</name>
</gene>
<dbReference type="EMBL" id="JACHCE010000005">
    <property type="protein sequence ID" value="MBB5637445.1"/>
    <property type="molecule type" value="Genomic_DNA"/>
</dbReference>
<evidence type="ECO:0000256" key="1">
    <source>
        <dbReference type="SAM" id="Phobius"/>
    </source>
</evidence>
<accession>A0A7W8ZP79</accession>
<keyword evidence="1" id="KW-0472">Membrane</keyword>
<dbReference type="RefSeq" id="WP_183883323.1">
    <property type="nucleotide sequence ID" value="NZ_JACHCD010000001.1"/>
</dbReference>
<protein>
    <submittedName>
        <fullName evidence="2">Uncharacterized protein</fullName>
    </submittedName>
</protein>
<dbReference type="AlphaFoldDB" id="A0A7W8ZP79"/>
<reference evidence="2 3" key="1">
    <citation type="submission" date="2020-08" db="EMBL/GenBank/DDBJ databases">
        <title>Genomic Encyclopedia of Type Strains, Phase IV (KMG-V): Genome sequencing to study the core and pangenomes of soil and plant-associated prokaryotes.</title>
        <authorList>
            <person name="Whitman W."/>
        </authorList>
    </citation>
    <scope>NUCLEOTIDE SEQUENCE [LARGE SCALE GENOMIC DNA]</scope>
    <source>
        <strain evidence="2 3">S3M1</strain>
    </source>
</reference>
<proteinExistence type="predicted"/>
<sequence>MKRRQFIVMAGIGTGLLILPPALYIASPSLRKYAGKLIREELQYLKLEPAGVDQYVNDYFNTSANNAMTNLRWKAFYYLGVNAERSGQIFELIKFYLLSTDFFIHKMDESKTVNYLGFYSPYKSPVPNPYSFLLYPQTD</sequence>
<feature type="transmembrane region" description="Helical" evidence="1">
    <location>
        <begin position="6"/>
        <end position="26"/>
    </location>
</feature>
<name>A0A7W8ZP79_9SPHI</name>
<comment type="caution">
    <text evidence="2">The sequence shown here is derived from an EMBL/GenBank/DDBJ whole genome shotgun (WGS) entry which is preliminary data.</text>
</comment>
<dbReference type="Proteomes" id="UP000537204">
    <property type="component" value="Unassembled WGS sequence"/>
</dbReference>
<evidence type="ECO:0000313" key="3">
    <source>
        <dbReference type="Proteomes" id="UP000537204"/>
    </source>
</evidence>
<organism evidence="2 3">
    <name type="scientific">Pedobacter cryoconitis</name>
    <dbReference type="NCBI Taxonomy" id="188932"/>
    <lineage>
        <taxon>Bacteria</taxon>
        <taxon>Pseudomonadati</taxon>
        <taxon>Bacteroidota</taxon>
        <taxon>Sphingobacteriia</taxon>
        <taxon>Sphingobacteriales</taxon>
        <taxon>Sphingobacteriaceae</taxon>
        <taxon>Pedobacter</taxon>
    </lineage>
</organism>
<keyword evidence="1" id="KW-1133">Transmembrane helix</keyword>